<gene>
    <name evidence="7" type="ORF">DEO72_LG8g1784</name>
</gene>
<dbReference type="InterPro" id="IPR035992">
    <property type="entry name" value="Ricin_B-like_lectins"/>
</dbReference>
<dbReference type="PANTHER" id="PTHR31263">
    <property type="entry name" value="CELLULASE FAMILY PROTEIN (AFU_ORTHOLOGUE AFUA_5G14560)"/>
    <property type="match status" value="1"/>
</dbReference>
<keyword evidence="5" id="KW-0732">Signal</keyword>
<keyword evidence="8" id="KW-1185">Reference proteome</keyword>
<dbReference type="Proteomes" id="UP000501690">
    <property type="component" value="Linkage Group LG8"/>
</dbReference>
<evidence type="ECO:0000259" key="6">
    <source>
        <dbReference type="Pfam" id="PF00150"/>
    </source>
</evidence>
<dbReference type="AlphaFoldDB" id="A0A4D6MRQ7"/>
<dbReference type="SUPFAM" id="SSF50370">
    <property type="entry name" value="Ricin B-like lectins"/>
    <property type="match status" value="1"/>
</dbReference>
<evidence type="ECO:0000313" key="7">
    <source>
        <dbReference type="EMBL" id="QCE03758.1"/>
    </source>
</evidence>
<keyword evidence="3 4" id="KW-0326">Glycosidase</keyword>
<evidence type="ECO:0000256" key="1">
    <source>
        <dbReference type="ARBA" id="ARBA00005641"/>
    </source>
</evidence>
<dbReference type="PANTHER" id="PTHR31263:SF50">
    <property type="entry name" value="HYDROLYZING O-GLYCOSYL COMPOUNDS HYDROLASE"/>
    <property type="match status" value="1"/>
</dbReference>
<dbReference type="InterPro" id="IPR017853">
    <property type="entry name" value="GH"/>
</dbReference>
<keyword evidence="2 4" id="KW-0378">Hydrolase</keyword>
<evidence type="ECO:0000256" key="3">
    <source>
        <dbReference type="ARBA" id="ARBA00023295"/>
    </source>
</evidence>
<dbReference type="Gene3D" id="3.20.20.80">
    <property type="entry name" value="Glycosidases"/>
    <property type="match status" value="1"/>
</dbReference>
<dbReference type="GO" id="GO:0004553">
    <property type="term" value="F:hydrolase activity, hydrolyzing O-glycosyl compounds"/>
    <property type="evidence" value="ECO:0007669"/>
    <property type="project" value="InterPro"/>
</dbReference>
<evidence type="ECO:0000256" key="4">
    <source>
        <dbReference type="RuleBase" id="RU361153"/>
    </source>
</evidence>
<organism evidence="7 8">
    <name type="scientific">Vigna unguiculata</name>
    <name type="common">Cowpea</name>
    <dbReference type="NCBI Taxonomy" id="3917"/>
    <lineage>
        <taxon>Eukaryota</taxon>
        <taxon>Viridiplantae</taxon>
        <taxon>Streptophyta</taxon>
        <taxon>Embryophyta</taxon>
        <taxon>Tracheophyta</taxon>
        <taxon>Spermatophyta</taxon>
        <taxon>Magnoliopsida</taxon>
        <taxon>eudicotyledons</taxon>
        <taxon>Gunneridae</taxon>
        <taxon>Pentapetalae</taxon>
        <taxon>rosids</taxon>
        <taxon>fabids</taxon>
        <taxon>Fabales</taxon>
        <taxon>Fabaceae</taxon>
        <taxon>Papilionoideae</taxon>
        <taxon>50 kb inversion clade</taxon>
        <taxon>NPAAA clade</taxon>
        <taxon>indigoferoid/millettioid clade</taxon>
        <taxon>Phaseoleae</taxon>
        <taxon>Vigna</taxon>
    </lineage>
</organism>
<proteinExistence type="inferred from homology"/>
<dbReference type="GO" id="GO:0000272">
    <property type="term" value="P:polysaccharide catabolic process"/>
    <property type="evidence" value="ECO:0007669"/>
    <property type="project" value="InterPro"/>
</dbReference>
<dbReference type="EMBL" id="CP039352">
    <property type="protein sequence ID" value="QCE03758.1"/>
    <property type="molecule type" value="Genomic_DNA"/>
</dbReference>
<reference evidence="7 8" key="1">
    <citation type="submission" date="2019-04" db="EMBL/GenBank/DDBJ databases">
        <title>An improved genome assembly and genetic linkage map for asparagus bean, Vigna unguiculata ssp. sesquipedialis.</title>
        <authorList>
            <person name="Xia Q."/>
            <person name="Zhang R."/>
            <person name="Dong Y."/>
        </authorList>
    </citation>
    <scope>NUCLEOTIDE SEQUENCE [LARGE SCALE GENOMIC DNA]</scope>
    <source>
        <tissue evidence="7">Leaf</tissue>
    </source>
</reference>
<dbReference type="SUPFAM" id="SSF51445">
    <property type="entry name" value="(Trans)glycosidases"/>
    <property type="match status" value="1"/>
</dbReference>
<evidence type="ECO:0000256" key="5">
    <source>
        <dbReference type="SAM" id="SignalP"/>
    </source>
</evidence>
<feature type="signal peptide" evidence="5">
    <location>
        <begin position="1"/>
        <end position="21"/>
    </location>
</feature>
<feature type="domain" description="Glycoside hydrolase family 5" evidence="6">
    <location>
        <begin position="65"/>
        <end position="333"/>
    </location>
</feature>
<sequence length="478" mass="54807">MSSRFVFLLVLVVIYASHSDAYPLSTQNRWIIDEATGQRAKLVCANWAGHLQLMIPEGLDQRPLKDIVGELVKHSFNCVRLTYAIYMWTRYGNENVSATFASLDVPEVVEGIAKNNPYVLSMTHVQTFDAVVHELGVQNVKVLLDNHVSEPMWCCNDDDENGFFHDRHFNPQEWVVAMSLRNELHGPRQNLKDWYRYMSQGAVAIHKTNPNVLVLILGLNYDTELQFLRRKPLNIDLGKKMVFETHLYSWSGIGTLKLREIWTKQPLNRICANNVKAIDYRAGFLTTGKNATPLIFTEFGFNEAGSLVEDNRFLTCLQTYLLGKDLDWGLWAFQGTYYLKKDQVQVDESFGVMDETWHNLRYLNFTYKFRLLQRKNLEPNSNAPIVNILYHPLSGQCAQVNDKNEVELGSCETKNRWVRGEDTTKIVLHGSKKCLTTVGEGLPVVVSDCERNNNSWKSVSLSKLHLATLNQHEEQLCL</sequence>
<protein>
    <submittedName>
        <fullName evidence="7">Endoglucanase</fullName>
    </submittedName>
</protein>
<name>A0A4D6MRQ7_VIGUN</name>
<dbReference type="Pfam" id="PF00150">
    <property type="entry name" value="Cellulase"/>
    <property type="match status" value="1"/>
</dbReference>
<accession>A0A4D6MRQ7</accession>
<evidence type="ECO:0000256" key="2">
    <source>
        <dbReference type="ARBA" id="ARBA00022801"/>
    </source>
</evidence>
<evidence type="ECO:0000313" key="8">
    <source>
        <dbReference type="Proteomes" id="UP000501690"/>
    </source>
</evidence>
<dbReference type="InterPro" id="IPR001547">
    <property type="entry name" value="Glyco_hydro_5"/>
</dbReference>
<comment type="similarity">
    <text evidence="1 4">Belongs to the glycosyl hydrolase 5 (cellulase A) family.</text>
</comment>
<feature type="chain" id="PRO_5020039990" evidence="5">
    <location>
        <begin position="22"/>
        <end position="478"/>
    </location>
</feature>